<dbReference type="EMBL" id="CP076134">
    <property type="protein sequence ID" value="QWG12232.1"/>
    <property type="molecule type" value="Genomic_DNA"/>
</dbReference>
<dbReference type="InterPro" id="IPR009971">
    <property type="entry name" value="DUF1496"/>
</dbReference>
<feature type="chain" id="PRO_5037271401" evidence="1">
    <location>
        <begin position="28"/>
        <end position="120"/>
    </location>
</feature>
<accession>A0A975NBV2</accession>
<evidence type="ECO:0000256" key="1">
    <source>
        <dbReference type="SAM" id="SignalP"/>
    </source>
</evidence>
<evidence type="ECO:0000313" key="3">
    <source>
        <dbReference type="Proteomes" id="UP000680839"/>
    </source>
</evidence>
<evidence type="ECO:0000313" key="2">
    <source>
        <dbReference type="EMBL" id="QWG12232.1"/>
    </source>
</evidence>
<reference evidence="2" key="1">
    <citation type="submission" date="2021-06" db="EMBL/GenBank/DDBJ databases">
        <title>Bradyrhizobium sp. S2-20-1 Genome sequencing.</title>
        <authorList>
            <person name="Jin L."/>
        </authorList>
    </citation>
    <scope>NUCLEOTIDE SEQUENCE</scope>
    <source>
        <strain evidence="2">S2-20-1</strain>
    </source>
</reference>
<dbReference type="Proteomes" id="UP000680839">
    <property type="component" value="Chromosome"/>
</dbReference>
<gene>
    <name evidence="2" type="ORF">KMZ29_21335</name>
</gene>
<sequence>MKFNPKICICLIALTGVTSSLPSPVHAQTAGACLYESKSYSEGASICLRSSLMLSCRTEGARMIWTIVTDQDINRLCSAPAVSRFHRSVVRTASRRASPPARPADAAAKCFQFNGRTYCE</sequence>
<protein>
    <submittedName>
        <fullName evidence="2">DUF1496 domain-containing protein</fullName>
    </submittedName>
</protein>
<keyword evidence="1" id="KW-0732">Signal</keyword>
<dbReference type="Pfam" id="PF07383">
    <property type="entry name" value="DUF1496"/>
    <property type="match status" value="1"/>
</dbReference>
<name>A0A975NBV2_9BRAD</name>
<organism evidence="2 3">
    <name type="scientific">Bradyrhizobium sediminis</name>
    <dbReference type="NCBI Taxonomy" id="2840469"/>
    <lineage>
        <taxon>Bacteria</taxon>
        <taxon>Pseudomonadati</taxon>
        <taxon>Pseudomonadota</taxon>
        <taxon>Alphaproteobacteria</taxon>
        <taxon>Hyphomicrobiales</taxon>
        <taxon>Nitrobacteraceae</taxon>
        <taxon>Bradyrhizobium</taxon>
    </lineage>
</organism>
<dbReference type="PROSITE" id="PS51257">
    <property type="entry name" value="PROKAR_LIPOPROTEIN"/>
    <property type="match status" value="1"/>
</dbReference>
<dbReference type="AlphaFoldDB" id="A0A975NBV2"/>
<proteinExistence type="predicted"/>
<feature type="signal peptide" evidence="1">
    <location>
        <begin position="1"/>
        <end position="27"/>
    </location>
</feature>